<name>A0A9Q0T5W0_9ROSI</name>
<protein>
    <submittedName>
        <fullName evidence="1">Uncharacterized protein</fullName>
    </submittedName>
</protein>
<comment type="caution">
    <text evidence="1">The sequence shown here is derived from an EMBL/GenBank/DDBJ whole genome shotgun (WGS) entry which is preliminary data.</text>
</comment>
<organism evidence="1 2">
    <name type="scientific">Salix koriyanagi</name>
    <dbReference type="NCBI Taxonomy" id="2511006"/>
    <lineage>
        <taxon>Eukaryota</taxon>
        <taxon>Viridiplantae</taxon>
        <taxon>Streptophyta</taxon>
        <taxon>Embryophyta</taxon>
        <taxon>Tracheophyta</taxon>
        <taxon>Spermatophyta</taxon>
        <taxon>Magnoliopsida</taxon>
        <taxon>eudicotyledons</taxon>
        <taxon>Gunneridae</taxon>
        <taxon>Pentapetalae</taxon>
        <taxon>rosids</taxon>
        <taxon>fabids</taxon>
        <taxon>Malpighiales</taxon>
        <taxon>Salicaceae</taxon>
        <taxon>Saliceae</taxon>
        <taxon>Salix</taxon>
    </lineage>
</organism>
<evidence type="ECO:0000313" key="1">
    <source>
        <dbReference type="EMBL" id="KAJ6701630.1"/>
    </source>
</evidence>
<evidence type="ECO:0000313" key="2">
    <source>
        <dbReference type="Proteomes" id="UP001151752"/>
    </source>
</evidence>
<proteinExistence type="predicted"/>
<gene>
    <name evidence="1" type="ORF">OIU74_012911</name>
</gene>
<reference evidence="1" key="1">
    <citation type="submission" date="2022-11" db="EMBL/GenBank/DDBJ databases">
        <authorList>
            <person name="Hyden B.L."/>
            <person name="Feng K."/>
            <person name="Yates T."/>
            <person name="Jawdy S."/>
            <person name="Smart L.B."/>
            <person name="Muchero W."/>
        </authorList>
    </citation>
    <scope>NUCLEOTIDE SEQUENCE</scope>
    <source>
        <tissue evidence="1">Shoot tip</tissue>
    </source>
</reference>
<reference evidence="1" key="2">
    <citation type="journal article" date="2023" name="Int. J. Mol. Sci.">
        <title>De Novo Assembly and Annotation of 11 Diverse Shrub Willow (Salix) Genomes Reveals Novel Gene Organization in Sex-Linked Regions.</title>
        <authorList>
            <person name="Hyden B."/>
            <person name="Feng K."/>
            <person name="Yates T.B."/>
            <person name="Jawdy S."/>
            <person name="Cereghino C."/>
            <person name="Smart L.B."/>
            <person name="Muchero W."/>
        </authorList>
    </citation>
    <scope>NUCLEOTIDE SEQUENCE</scope>
    <source>
        <tissue evidence="1">Shoot tip</tissue>
    </source>
</reference>
<dbReference type="AlphaFoldDB" id="A0A9Q0T5W0"/>
<sequence>MGETTFTVKLHGPKIAQQTIMPRAIIWKDGNGHEVRSPEFVYDILPGYEHGIPTSSMAAQKTDKFGGPSVGTRPLMIFHVDVLCSFN</sequence>
<dbReference type="Proteomes" id="UP001151752">
    <property type="component" value="Chromosome 1"/>
</dbReference>
<accession>A0A9Q0T5W0</accession>
<dbReference type="EMBL" id="JAPFFM010000016">
    <property type="protein sequence ID" value="KAJ6701630.1"/>
    <property type="molecule type" value="Genomic_DNA"/>
</dbReference>
<keyword evidence="2" id="KW-1185">Reference proteome</keyword>